<dbReference type="OrthoDB" id="10375837at2759"/>
<keyword evidence="2" id="KW-1185">Reference proteome</keyword>
<proteinExistence type="predicted"/>
<evidence type="ECO:0008006" key="3">
    <source>
        <dbReference type="Google" id="ProtNLM"/>
    </source>
</evidence>
<dbReference type="Proteomes" id="UP000054630">
    <property type="component" value="Unassembled WGS sequence"/>
</dbReference>
<protein>
    <recommendedName>
        <fullName evidence="3">PiggyBac transposable element-derived protein domain-containing protein</fullName>
    </recommendedName>
</protein>
<dbReference type="AlphaFoldDB" id="A0A0V0REY4"/>
<gene>
    <name evidence="1" type="ORF">T07_5506</name>
</gene>
<name>A0A0V0REY4_9BILA</name>
<organism evidence="1 2">
    <name type="scientific">Trichinella nelsoni</name>
    <dbReference type="NCBI Taxonomy" id="6336"/>
    <lineage>
        <taxon>Eukaryota</taxon>
        <taxon>Metazoa</taxon>
        <taxon>Ecdysozoa</taxon>
        <taxon>Nematoda</taxon>
        <taxon>Enoplea</taxon>
        <taxon>Dorylaimia</taxon>
        <taxon>Trichinellida</taxon>
        <taxon>Trichinellidae</taxon>
        <taxon>Trichinella</taxon>
    </lineage>
</organism>
<comment type="caution">
    <text evidence="1">The sequence shown here is derived from an EMBL/GenBank/DDBJ whole genome shotgun (WGS) entry which is preliminary data.</text>
</comment>
<dbReference type="EMBL" id="JYDL01000228">
    <property type="protein sequence ID" value="KRX13047.1"/>
    <property type="molecule type" value="Genomic_DNA"/>
</dbReference>
<accession>A0A0V0REY4</accession>
<evidence type="ECO:0000313" key="2">
    <source>
        <dbReference type="Proteomes" id="UP000054630"/>
    </source>
</evidence>
<reference evidence="1 2" key="1">
    <citation type="submission" date="2015-01" db="EMBL/GenBank/DDBJ databases">
        <title>Evolution of Trichinella species and genotypes.</title>
        <authorList>
            <person name="Korhonen P.K."/>
            <person name="Edoardo P."/>
            <person name="Giuseppe L.R."/>
            <person name="Gasser R.B."/>
        </authorList>
    </citation>
    <scope>NUCLEOTIDE SEQUENCE [LARGE SCALE GENOMIC DNA]</scope>
    <source>
        <strain evidence="1">ISS37</strain>
    </source>
</reference>
<evidence type="ECO:0000313" key="1">
    <source>
        <dbReference type="EMBL" id="KRX13047.1"/>
    </source>
</evidence>
<sequence length="61" mass="7182">MCNTGPYVTVDERLVPFKGRCPFRQYEHAEKASRFGHFVTPRLAMLLEHADLHRDMSIRYS</sequence>